<feature type="compositionally biased region" description="Basic and acidic residues" evidence="1">
    <location>
        <begin position="247"/>
        <end position="258"/>
    </location>
</feature>
<reference evidence="2" key="1">
    <citation type="journal article" date="2020" name="New Phytol.">
        <title>Comparative genomics reveals dynamic genome evolution in host specialist ectomycorrhizal fungi.</title>
        <authorList>
            <person name="Lofgren L.A."/>
            <person name="Nguyen N.H."/>
            <person name="Vilgalys R."/>
            <person name="Ruytinx J."/>
            <person name="Liao H.L."/>
            <person name="Branco S."/>
            <person name="Kuo A."/>
            <person name="LaButti K."/>
            <person name="Lipzen A."/>
            <person name="Andreopoulos W."/>
            <person name="Pangilinan J."/>
            <person name="Riley R."/>
            <person name="Hundley H."/>
            <person name="Na H."/>
            <person name="Barry K."/>
            <person name="Grigoriev I.V."/>
            <person name="Stajich J.E."/>
            <person name="Kennedy P.G."/>
        </authorList>
    </citation>
    <scope>NUCLEOTIDE SEQUENCE</scope>
    <source>
        <strain evidence="2">FC203</strain>
    </source>
</reference>
<accession>A0AAD4DW13</accession>
<comment type="caution">
    <text evidence="2">The sequence shown here is derived from an EMBL/GenBank/DDBJ whole genome shotgun (WGS) entry which is preliminary data.</text>
</comment>
<protein>
    <submittedName>
        <fullName evidence="2">Uncharacterized protein</fullName>
    </submittedName>
</protein>
<feature type="compositionally biased region" description="Polar residues" evidence="1">
    <location>
        <begin position="235"/>
        <end position="246"/>
    </location>
</feature>
<proteinExistence type="predicted"/>
<dbReference type="EMBL" id="JABBWK010000070">
    <property type="protein sequence ID" value="KAG1895149.1"/>
    <property type="molecule type" value="Genomic_DNA"/>
</dbReference>
<name>A0AAD4DW13_9AGAM</name>
<keyword evidence="3" id="KW-1185">Reference proteome</keyword>
<sequence>MAPRRKFLKTREKNFDSLIPRPRGAAKRDFALQDEMRLHGEDATYNSIQASELPSRSTFVHSYQRIISVRGEKDRQEQRSPTRYHDSVSVTVGLGFYNQEGHVANTVSRQVRARLARERAYPAIFAKPLRLCETEGTRQIETKGRLSSSLLRPAFNSSHGRQRQVAQNNLFPQTLASRKRVVKILRTVEIISDDGKCQPEGNTIVPYPSSNTSHSESTESDLDDSSSFLHETESSQDVISHWQAQDASEHSPNEEEFRATSPVSELTMEEIQAEWKPVFRKRARDW</sequence>
<organism evidence="2 3">
    <name type="scientific">Suillus fuscotomentosus</name>
    <dbReference type="NCBI Taxonomy" id="1912939"/>
    <lineage>
        <taxon>Eukaryota</taxon>
        <taxon>Fungi</taxon>
        <taxon>Dikarya</taxon>
        <taxon>Basidiomycota</taxon>
        <taxon>Agaricomycotina</taxon>
        <taxon>Agaricomycetes</taxon>
        <taxon>Agaricomycetidae</taxon>
        <taxon>Boletales</taxon>
        <taxon>Suillineae</taxon>
        <taxon>Suillaceae</taxon>
        <taxon>Suillus</taxon>
    </lineage>
</organism>
<dbReference type="Proteomes" id="UP001195769">
    <property type="component" value="Unassembled WGS sequence"/>
</dbReference>
<gene>
    <name evidence="2" type="ORF">F5891DRAFT_1194498</name>
</gene>
<evidence type="ECO:0000313" key="3">
    <source>
        <dbReference type="Proteomes" id="UP001195769"/>
    </source>
</evidence>
<evidence type="ECO:0000313" key="2">
    <source>
        <dbReference type="EMBL" id="KAG1895149.1"/>
    </source>
</evidence>
<dbReference type="RefSeq" id="XP_041220725.1">
    <property type="nucleotide sequence ID" value="XM_041367936.1"/>
</dbReference>
<feature type="region of interest" description="Disordered" evidence="1">
    <location>
        <begin position="195"/>
        <end position="265"/>
    </location>
</feature>
<dbReference type="AlphaFoldDB" id="A0AAD4DW13"/>
<dbReference type="GeneID" id="64662234"/>
<evidence type="ECO:0000256" key="1">
    <source>
        <dbReference type="SAM" id="MobiDB-lite"/>
    </source>
</evidence>